<evidence type="ECO:0008006" key="3">
    <source>
        <dbReference type="Google" id="ProtNLM"/>
    </source>
</evidence>
<accession>A0A367YUU7</accession>
<comment type="caution">
    <text evidence="1">The sequence shown here is derived from an EMBL/GenBank/DDBJ whole genome shotgun (WGS) entry which is preliminary data.</text>
</comment>
<sequence>MSEGRRWTVGVELVVPEHEVEVFWRLYEQAFAPLRPLAAARQVLTREEFGHELVDHRVEKHVARDGSGRPIGMTTLTRDLSTVPWISPEFFAARFPEHAARDAIFYLGFSLVHPDYQGSAVFGDLLSSCLVEFTRAHGVCGYDVCGYNDDVLRMDTMIRRTMAARSSVTHEKLDRQTYYCVVSP</sequence>
<dbReference type="InterPro" id="IPR016181">
    <property type="entry name" value="Acyl_CoA_acyltransferase"/>
</dbReference>
<name>A0A367YUU7_9ACTN</name>
<evidence type="ECO:0000313" key="1">
    <source>
        <dbReference type="EMBL" id="RCK68741.1"/>
    </source>
</evidence>
<reference evidence="1 2" key="1">
    <citation type="submission" date="2018-07" db="EMBL/GenBank/DDBJ databases">
        <title>Desertimonas flava gen. nov. sp. nov.</title>
        <authorList>
            <person name="Liu S."/>
        </authorList>
    </citation>
    <scope>NUCLEOTIDE SEQUENCE [LARGE SCALE GENOMIC DNA]</scope>
    <source>
        <strain evidence="1 2">16Sb5-5</strain>
    </source>
</reference>
<proteinExistence type="predicted"/>
<dbReference type="Proteomes" id="UP000252770">
    <property type="component" value="Unassembled WGS sequence"/>
</dbReference>
<dbReference type="EMBL" id="QOUI01000009">
    <property type="protein sequence ID" value="RCK68741.1"/>
    <property type="molecule type" value="Genomic_DNA"/>
</dbReference>
<gene>
    <name evidence="1" type="ORF">DT076_14235</name>
</gene>
<protein>
    <recommendedName>
        <fullName evidence="3">GNAT family N-acetyltransferase</fullName>
    </recommendedName>
</protein>
<dbReference type="RefSeq" id="WP_114127367.1">
    <property type="nucleotide sequence ID" value="NZ_QOUI01000009.1"/>
</dbReference>
<evidence type="ECO:0000313" key="2">
    <source>
        <dbReference type="Proteomes" id="UP000252770"/>
    </source>
</evidence>
<dbReference type="SUPFAM" id="SSF55729">
    <property type="entry name" value="Acyl-CoA N-acyltransferases (Nat)"/>
    <property type="match status" value="1"/>
</dbReference>
<keyword evidence="2" id="KW-1185">Reference proteome</keyword>
<organism evidence="1 2">
    <name type="scientific">Desertihabitans brevis</name>
    <dbReference type="NCBI Taxonomy" id="2268447"/>
    <lineage>
        <taxon>Bacteria</taxon>
        <taxon>Bacillati</taxon>
        <taxon>Actinomycetota</taxon>
        <taxon>Actinomycetes</taxon>
        <taxon>Propionibacteriales</taxon>
        <taxon>Propionibacteriaceae</taxon>
        <taxon>Desertihabitans</taxon>
    </lineage>
</organism>
<dbReference type="AlphaFoldDB" id="A0A367YUU7"/>